<evidence type="ECO:0000313" key="11">
    <source>
        <dbReference type="Proteomes" id="UP000317496"/>
    </source>
</evidence>
<dbReference type="SUPFAM" id="SSF158472">
    <property type="entry name" value="HAMP domain-like"/>
    <property type="match status" value="1"/>
</dbReference>
<feature type="region of interest" description="Disordered" evidence="5">
    <location>
        <begin position="778"/>
        <end position="834"/>
    </location>
</feature>
<dbReference type="Pfam" id="PF00672">
    <property type="entry name" value="HAMP"/>
    <property type="match status" value="1"/>
</dbReference>
<feature type="domain" description="HAMP" evidence="9">
    <location>
        <begin position="348"/>
        <end position="401"/>
    </location>
</feature>
<feature type="domain" description="HAMP" evidence="9">
    <location>
        <begin position="476"/>
        <end position="520"/>
    </location>
</feature>
<dbReference type="SUPFAM" id="SSF58104">
    <property type="entry name" value="Methyl-accepting chemotaxis protein (MCP) signaling domain"/>
    <property type="match status" value="1"/>
</dbReference>
<dbReference type="SMART" id="SM00304">
    <property type="entry name" value="HAMP"/>
    <property type="match status" value="2"/>
</dbReference>
<keyword evidence="6" id="KW-0812">Transmembrane</keyword>
<dbReference type="PROSITE" id="PS50192">
    <property type="entry name" value="T_SNARE"/>
    <property type="match status" value="1"/>
</dbReference>
<evidence type="ECO:0000256" key="2">
    <source>
        <dbReference type="ARBA" id="ARBA00022481"/>
    </source>
</evidence>
<evidence type="ECO:0000256" key="4">
    <source>
        <dbReference type="PROSITE-ProRule" id="PRU00284"/>
    </source>
</evidence>
<dbReference type="InterPro" id="IPR000727">
    <property type="entry name" value="T_SNARE_dom"/>
</dbReference>
<dbReference type="OrthoDB" id="8456673at2"/>
<dbReference type="PANTHER" id="PTHR43531:SF14">
    <property type="entry name" value="METHYL-ACCEPTING CHEMOTAXIS PROTEIN I-RELATED"/>
    <property type="match status" value="1"/>
</dbReference>
<evidence type="ECO:0000313" key="10">
    <source>
        <dbReference type="EMBL" id="QDO95802.1"/>
    </source>
</evidence>
<sequence length="834" mass="88249">MNFSIRTTLGLVIGILGLMLVAGSINALLNALDRNAAAKRVAQLAPISQAFFQSLQQHRLERGNILIVFRAEAPASKDSIDSITTQRDNTIKAYNTGYAMLSALSSDLPGATPLLTKLKSANDAVDAMRPKAMQMIAQPRAQREAQTMQDWPRVTQNYLTAVQEASDFLEASLQLVDPAVDQLLSVKQNAWTIRNYAGSMVLRILTTMSAGQTWGIAESMAHADDSGRVATAWDIVTVIATRSDTPTPVRDVVNTAKGFFTGPLGTERETIVKAFTAGQPSPVEQAKYQPTVTESLNMLNAVANTALNELIKRADAQTAQTQRSVFLSIGTLVAAVAFTAFGFLIVQWRVTGPINRMTGAMQRLANRDLDVEIPFVDRGAEVGQMAKAVQIFKDSMIAREQAEADIARQREESESRRLEREAREKAAGEEIAALVNKVAQGDLSGRISESGKDGFFLSTSQELNRLAGTLQTMTSELAGAMSAMAGGDLTKTVRGEYQGVFGEIKGAVNGMSERMRDFAGRLTQTAQSVKVASDEISTGSQDLASRTESQAASIEETAASMHEITTTVKQNADNAQAANQLAVAARDTAEKGGSVVGDAVGAVTRIEESAQKISDIVGLIDEIAFQTNLLALNASVEAARAGEAGKGFAVVAQEVRALAQRSANASKDIKSLINESNAQVKTGAALVNQTGQSLTEIVTAIKKVSDIVAEIAAASREQATGLDQINTAVGSMDEMTQRNAALVEETTAAAQSLSGQANELANLVGFFKLDGSARALPPTATPAVAPRPAPTAVPKPAAPAVARKPAIPPAAPTPARQAPAASAKAADDDDWQEF</sequence>
<feature type="compositionally biased region" description="Low complexity" evidence="5">
    <location>
        <begin position="813"/>
        <end position="824"/>
    </location>
</feature>
<evidence type="ECO:0000256" key="3">
    <source>
        <dbReference type="ARBA" id="ARBA00029447"/>
    </source>
</evidence>
<dbReference type="Gene3D" id="6.10.340.10">
    <property type="match status" value="1"/>
</dbReference>
<accession>A0A516GWC1</accession>
<keyword evidence="4" id="KW-0807">Transducer</keyword>
<keyword evidence="6" id="KW-1133">Transmembrane helix</keyword>
<feature type="domain" description="T-SNARE coiled-coil homology" evidence="8">
    <location>
        <begin position="684"/>
        <end position="746"/>
    </location>
</feature>
<dbReference type="PROSITE" id="PS50885">
    <property type="entry name" value="HAMP"/>
    <property type="match status" value="2"/>
</dbReference>
<evidence type="ECO:0000256" key="6">
    <source>
        <dbReference type="SAM" id="Phobius"/>
    </source>
</evidence>
<dbReference type="GO" id="GO:0004888">
    <property type="term" value="F:transmembrane signaling receptor activity"/>
    <property type="evidence" value="ECO:0007669"/>
    <property type="project" value="TreeGrafter"/>
</dbReference>
<dbReference type="KEGG" id="fer:FNB15_00210"/>
<dbReference type="PROSITE" id="PS50111">
    <property type="entry name" value="CHEMOTAXIS_TRANSDUC_2"/>
    <property type="match status" value="1"/>
</dbReference>
<dbReference type="GO" id="GO:0006935">
    <property type="term" value="P:chemotaxis"/>
    <property type="evidence" value="ECO:0007669"/>
    <property type="project" value="TreeGrafter"/>
</dbReference>
<dbReference type="PANTHER" id="PTHR43531">
    <property type="entry name" value="PROTEIN ICFG"/>
    <property type="match status" value="1"/>
</dbReference>
<dbReference type="RefSeq" id="WP_144066783.1">
    <property type="nucleotide sequence ID" value="NZ_CP041636.1"/>
</dbReference>
<protein>
    <submittedName>
        <fullName evidence="10">HAMP domain-containing protein</fullName>
    </submittedName>
</protein>
<dbReference type="GO" id="GO:0007165">
    <property type="term" value="P:signal transduction"/>
    <property type="evidence" value="ECO:0007669"/>
    <property type="project" value="UniProtKB-KW"/>
</dbReference>
<keyword evidence="6" id="KW-0472">Membrane</keyword>
<dbReference type="Proteomes" id="UP000317496">
    <property type="component" value="Chromosome"/>
</dbReference>
<organism evidence="10 11">
    <name type="scientific">Ferrovibrio terrae</name>
    <dbReference type="NCBI Taxonomy" id="2594003"/>
    <lineage>
        <taxon>Bacteria</taxon>
        <taxon>Pseudomonadati</taxon>
        <taxon>Pseudomonadota</taxon>
        <taxon>Alphaproteobacteria</taxon>
        <taxon>Rhodospirillales</taxon>
        <taxon>Rhodospirillaceae</taxon>
        <taxon>Ferrovibrio</taxon>
    </lineage>
</organism>
<evidence type="ECO:0000259" key="9">
    <source>
        <dbReference type="PROSITE" id="PS50885"/>
    </source>
</evidence>
<reference evidence="10 11" key="1">
    <citation type="submission" date="2019-07" db="EMBL/GenBank/DDBJ databases">
        <title>Genome sequencing for Ferrovibrio sp. K5.</title>
        <authorList>
            <person name="Park S.-J."/>
        </authorList>
    </citation>
    <scope>NUCLEOTIDE SEQUENCE [LARGE SCALE GENOMIC DNA]</scope>
    <source>
        <strain evidence="10 11">K5</strain>
    </source>
</reference>
<dbReference type="InterPro" id="IPR003660">
    <property type="entry name" value="HAMP_dom"/>
</dbReference>
<dbReference type="SMART" id="SM00283">
    <property type="entry name" value="MA"/>
    <property type="match status" value="1"/>
</dbReference>
<gene>
    <name evidence="10" type="ORF">FNB15_00210</name>
</gene>
<dbReference type="InterPro" id="IPR004089">
    <property type="entry name" value="MCPsignal_dom"/>
</dbReference>
<dbReference type="GO" id="GO:0005886">
    <property type="term" value="C:plasma membrane"/>
    <property type="evidence" value="ECO:0007669"/>
    <property type="project" value="TreeGrafter"/>
</dbReference>
<dbReference type="Gene3D" id="1.10.287.950">
    <property type="entry name" value="Methyl-accepting chemotaxis protein"/>
    <property type="match status" value="1"/>
</dbReference>
<dbReference type="FunFam" id="1.10.287.950:FF:000001">
    <property type="entry name" value="Methyl-accepting chemotaxis sensory transducer"/>
    <property type="match status" value="1"/>
</dbReference>
<evidence type="ECO:0000259" key="8">
    <source>
        <dbReference type="PROSITE" id="PS50192"/>
    </source>
</evidence>
<dbReference type="CDD" id="cd11386">
    <property type="entry name" value="MCP_signal"/>
    <property type="match status" value="1"/>
</dbReference>
<dbReference type="CDD" id="cd06225">
    <property type="entry name" value="HAMP"/>
    <property type="match status" value="2"/>
</dbReference>
<proteinExistence type="inferred from homology"/>
<feature type="domain" description="Methyl-accepting transducer" evidence="7">
    <location>
        <begin position="525"/>
        <end position="754"/>
    </location>
</feature>
<evidence type="ECO:0000256" key="1">
    <source>
        <dbReference type="ARBA" id="ARBA00004370"/>
    </source>
</evidence>
<dbReference type="EMBL" id="CP041636">
    <property type="protein sequence ID" value="QDO95802.1"/>
    <property type="molecule type" value="Genomic_DNA"/>
</dbReference>
<evidence type="ECO:0000256" key="5">
    <source>
        <dbReference type="SAM" id="MobiDB-lite"/>
    </source>
</evidence>
<dbReference type="Pfam" id="PF00015">
    <property type="entry name" value="MCPsignal"/>
    <property type="match status" value="1"/>
</dbReference>
<keyword evidence="2" id="KW-0488">Methylation</keyword>
<comment type="similarity">
    <text evidence="3">Belongs to the methyl-accepting chemotaxis (MCP) protein family.</text>
</comment>
<feature type="compositionally biased region" description="Pro residues" evidence="5">
    <location>
        <begin position="785"/>
        <end position="797"/>
    </location>
</feature>
<name>A0A516GWC1_9PROT</name>
<keyword evidence="11" id="KW-1185">Reference proteome</keyword>
<dbReference type="AlphaFoldDB" id="A0A516GWC1"/>
<comment type="subcellular location">
    <subcellularLocation>
        <location evidence="1">Membrane</location>
    </subcellularLocation>
</comment>
<evidence type="ECO:0000259" key="7">
    <source>
        <dbReference type="PROSITE" id="PS50111"/>
    </source>
</evidence>
<feature type="transmembrane region" description="Helical" evidence="6">
    <location>
        <begin position="325"/>
        <end position="346"/>
    </location>
</feature>
<dbReference type="InterPro" id="IPR051310">
    <property type="entry name" value="MCP_chemotaxis"/>
</dbReference>